<organism evidence="13 14">
    <name type="scientific">Actinomadura viridis</name>
    <dbReference type="NCBI Taxonomy" id="58110"/>
    <lineage>
        <taxon>Bacteria</taxon>
        <taxon>Bacillati</taxon>
        <taxon>Actinomycetota</taxon>
        <taxon>Actinomycetes</taxon>
        <taxon>Streptosporangiales</taxon>
        <taxon>Thermomonosporaceae</taxon>
        <taxon>Actinomadura</taxon>
    </lineage>
</organism>
<evidence type="ECO:0000256" key="5">
    <source>
        <dbReference type="ARBA" id="ARBA00022679"/>
    </source>
</evidence>
<dbReference type="InterPro" id="IPR005467">
    <property type="entry name" value="His_kinase_dom"/>
</dbReference>
<protein>
    <recommendedName>
        <fullName evidence="3">histidine kinase</fullName>
        <ecNumber evidence="3">2.7.13.3</ecNumber>
    </recommendedName>
</protein>
<evidence type="ECO:0000259" key="11">
    <source>
        <dbReference type="PROSITE" id="PS50109"/>
    </source>
</evidence>
<dbReference type="RefSeq" id="WP_197010623.1">
    <property type="nucleotide sequence ID" value="NZ_BAABES010000008.1"/>
</dbReference>
<dbReference type="PANTHER" id="PTHR45436">
    <property type="entry name" value="SENSOR HISTIDINE KINASE YKOH"/>
    <property type="match status" value="1"/>
</dbReference>
<dbReference type="InterPro" id="IPR004358">
    <property type="entry name" value="Sig_transdc_His_kin-like_C"/>
</dbReference>
<keyword evidence="9" id="KW-0902">Two-component regulatory system</keyword>
<name>A0A931DJH2_9ACTN</name>
<dbReference type="GO" id="GO:0000155">
    <property type="term" value="F:phosphorelay sensor kinase activity"/>
    <property type="evidence" value="ECO:0007669"/>
    <property type="project" value="InterPro"/>
</dbReference>
<dbReference type="AlphaFoldDB" id="A0A931DJH2"/>
<evidence type="ECO:0000256" key="2">
    <source>
        <dbReference type="ARBA" id="ARBA00004236"/>
    </source>
</evidence>
<dbReference type="EMBL" id="JADOUA010000001">
    <property type="protein sequence ID" value="MBG6087818.1"/>
    <property type="molecule type" value="Genomic_DNA"/>
</dbReference>
<reference evidence="13" key="1">
    <citation type="submission" date="2020-11" db="EMBL/GenBank/DDBJ databases">
        <title>Sequencing the genomes of 1000 actinobacteria strains.</title>
        <authorList>
            <person name="Klenk H.-P."/>
        </authorList>
    </citation>
    <scope>NUCLEOTIDE SEQUENCE</scope>
    <source>
        <strain evidence="13">DSM 43175</strain>
    </source>
</reference>
<evidence type="ECO:0000313" key="13">
    <source>
        <dbReference type="EMBL" id="MBG6087818.1"/>
    </source>
</evidence>
<dbReference type="Proteomes" id="UP000614047">
    <property type="component" value="Unassembled WGS sequence"/>
</dbReference>
<evidence type="ECO:0000313" key="14">
    <source>
        <dbReference type="Proteomes" id="UP000614047"/>
    </source>
</evidence>
<evidence type="ECO:0000256" key="4">
    <source>
        <dbReference type="ARBA" id="ARBA00022553"/>
    </source>
</evidence>
<dbReference type="SMART" id="SM00304">
    <property type="entry name" value="HAMP"/>
    <property type="match status" value="1"/>
</dbReference>
<dbReference type="SMART" id="SM00388">
    <property type="entry name" value="HisKA"/>
    <property type="match status" value="1"/>
</dbReference>
<dbReference type="InterPro" id="IPR036890">
    <property type="entry name" value="HATPase_C_sf"/>
</dbReference>
<evidence type="ECO:0000256" key="9">
    <source>
        <dbReference type="ARBA" id="ARBA00023012"/>
    </source>
</evidence>
<dbReference type="Gene3D" id="3.30.565.10">
    <property type="entry name" value="Histidine kinase-like ATPase, C-terminal domain"/>
    <property type="match status" value="1"/>
</dbReference>
<keyword evidence="7 13" id="KW-0418">Kinase</keyword>
<dbReference type="CDD" id="cd00082">
    <property type="entry name" value="HisKA"/>
    <property type="match status" value="1"/>
</dbReference>
<dbReference type="PROSITE" id="PS50109">
    <property type="entry name" value="HIS_KIN"/>
    <property type="match status" value="1"/>
</dbReference>
<gene>
    <name evidence="13" type="ORF">IW256_001931</name>
</gene>
<keyword evidence="5" id="KW-0808">Transferase</keyword>
<dbReference type="EC" id="2.7.13.3" evidence="3"/>
<dbReference type="PANTHER" id="PTHR45436:SF5">
    <property type="entry name" value="SENSOR HISTIDINE KINASE TRCS"/>
    <property type="match status" value="1"/>
</dbReference>
<evidence type="ECO:0000259" key="12">
    <source>
        <dbReference type="PROSITE" id="PS50885"/>
    </source>
</evidence>
<evidence type="ECO:0000256" key="6">
    <source>
        <dbReference type="ARBA" id="ARBA00022692"/>
    </source>
</evidence>
<evidence type="ECO:0000256" key="1">
    <source>
        <dbReference type="ARBA" id="ARBA00000085"/>
    </source>
</evidence>
<evidence type="ECO:0000256" key="10">
    <source>
        <dbReference type="ARBA" id="ARBA00023136"/>
    </source>
</evidence>
<dbReference type="SUPFAM" id="SSF47384">
    <property type="entry name" value="Homodimeric domain of signal transducing histidine kinase"/>
    <property type="match status" value="1"/>
</dbReference>
<feature type="domain" description="Histidine kinase" evidence="11">
    <location>
        <begin position="254"/>
        <end position="460"/>
    </location>
</feature>
<sequence length="491" mass="52526">MWVRNLPPLLRLARVGRARATLAGLAILAILLPLLVLAATFTLQRVAVGDQNARVDGVARAVAVQASDGRLSDPVRTSHGVLLVQVVTRASTPRVVAASPALMGRAPIAAFSPPSDGAPRNTTLCLHDGSIAPGCLIVVGIRAASVSRVPLTVYAAVPRPWLTETPIPVAVAGGLSLVLVGLTGWVTWRSAGRVLRPVGAFQAELAEFDGTEPTHRMRVDPDASDELSRLARTINGQLDRLERTVARQRQFASDASHELRTPVTGLRTRIEVALADPEDTDLVATLREALGDAERLHAIIDDLLALARLDSGTAPARAPLDLTGLVRAELEGRSSEVELRADLEDGVQVEVNRAQMCRVLVNLLSNAERYATETVEVSLRSEDGQAVLEVRDDGPGIDSADRERVFERFSRLDSARSRDHGGAGLGLPVAREVAVAHGGSLRVGPSDRGARLVLRLPLHEPPDDVTRGRPEHEVLRPPFAVPRWGEPGPLS</sequence>
<evidence type="ECO:0000256" key="7">
    <source>
        <dbReference type="ARBA" id="ARBA00022777"/>
    </source>
</evidence>
<dbReference type="InterPro" id="IPR003660">
    <property type="entry name" value="HAMP_dom"/>
</dbReference>
<comment type="caution">
    <text evidence="13">The sequence shown here is derived from an EMBL/GenBank/DDBJ whole genome shotgun (WGS) entry which is preliminary data.</text>
</comment>
<dbReference type="PROSITE" id="PS50885">
    <property type="entry name" value="HAMP"/>
    <property type="match status" value="1"/>
</dbReference>
<feature type="domain" description="HAMP" evidence="12">
    <location>
        <begin position="192"/>
        <end position="246"/>
    </location>
</feature>
<comment type="catalytic activity">
    <reaction evidence="1">
        <text>ATP + protein L-histidine = ADP + protein N-phospho-L-histidine.</text>
        <dbReference type="EC" id="2.7.13.3"/>
    </reaction>
</comment>
<evidence type="ECO:0000256" key="8">
    <source>
        <dbReference type="ARBA" id="ARBA00022989"/>
    </source>
</evidence>
<keyword evidence="6" id="KW-0812">Transmembrane</keyword>
<dbReference type="Pfam" id="PF02518">
    <property type="entry name" value="HATPase_c"/>
    <property type="match status" value="1"/>
</dbReference>
<dbReference type="SUPFAM" id="SSF55874">
    <property type="entry name" value="ATPase domain of HSP90 chaperone/DNA topoisomerase II/histidine kinase"/>
    <property type="match status" value="1"/>
</dbReference>
<keyword evidence="10" id="KW-0472">Membrane</keyword>
<dbReference type="Gene3D" id="1.10.287.130">
    <property type="match status" value="1"/>
</dbReference>
<dbReference type="InterPro" id="IPR036097">
    <property type="entry name" value="HisK_dim/P_sf"/>
</dbReference>
<keyword evidence="4" id="KW-0597">Phosphoprotein</keyword>
<dbReference type="PRINTS" id="PR00344">
    <property type="entry name" value="BCTRLSENSOR"/>
</dbReference>
<dbReference type="InterPro" id="IPR003594">
    <property type="entry name" value="HATPase_dom"/>
</dbReference>
<dbReference type="InterPro" id="IPR003661">
    <property type="entry name" value="HisK_dim/P_dom"/>
</dbReference>
<proteinExistence type="predicted"/>
<accession>A0A931DJH2</accession>
<dbReference type="GO" id="GO:0005886">
    <property type="term" value="C:plasma membrane"/>
    <property type="evidence" value="ECO:0007669"/>
    <property type="project" value="UniProtKB-SubCell"/>
</dbReference>
<keyword evidence="8" id="KW-1133">Transmembrane helix</keyword>
<evidence type="ECO:0000256" key="3">
    <source>
        <dbReference type="ARBA" id="ARBA00012438"/>
    </source>
</evidence>
<dbReference type="InterPro" id="IPR050428">
    <property type="entry name" value="TCS_sensor_his_kinase"/>
</dbReference>
<dbReference type="Pfam" id="PF00512">
    <property type="entry name" value="HisKA"/>
    <property type="match status" value="1"/>
</dbReference>
<dbReference type="SMART" id="SM00387">
    <property type="entry name" value="HATPase_c"/>
    <property type="match status" value="1"/>
</dbReference>
<keyword evidence="14" id="KW-1185">Reference proteome</keyword>
<comment type="subcellular location">
    <subcellularLocation>
        <location evidence="2">Cell membrane</location>
    </subcellularLocation>
</comment>